<dbReference type="GO" id="GO:0042586">
    <property type="term" value="F:peptide deformylase activity"/>
    <property type="evidence" value="ECO:0007669"/>
    <property type="project" value="UniProtKB-UniRule"/>
</dbReference>
<dbReference type="OrthoDB" id="9784988at2"/>
<keyword evidence="2" id="KW-0408">Iron</keyword>
<keyword evidence="2" id="KW-0378">Hydrolase</keyword>
<comment type="function">
    <text evidence="2">Removes the formyl group from the N-terminal Met of newly synthesized proteins. Requires at least a dipeptide for an efficient rate of reaction. N-terminal L-methionine is a prerequisite for activity but the enzyme has broad specificity at other positions.</text>
</comment>
<sequence length="194" mass="21974">MKIFKLGEDVLRQKALPVEHINDDIRSLAAQMLTAMQENNGIGLAAPQVGMSLRLFVVDTGDGVQRIFINPQIIETSEKTSLYEEGCLSIPKVYEKIERPERVKVQAFDEKGAPFTLDADGLLARVIQHEYDHLDGVLFIDRGDPEFKQATIENFKRREERRREKAAQKEAQARKIAAKIAHKKQTAQEATSRC</sequence>
<feature type="binding site" evidence="2">
    <location>
        <position position="133"/>
    </location>
    <ligand>
        <name>Fe cation</name>
        <dbReference type="ChEBI" id="CHEBI:24875"/>
    </ligand>
</feature>
<dbReference type="GO" id="GO:0006412">
    <property type="term" value="P:translation"/>
    <property type="evidence" value="ECO:0007669"/>
    <property type="project" value="UniProtKB-UniRule"/>
</dbReference>
<feature type="region of interest" description="Disordered" evidence="3">
    <location>
        <begin position="158"/>
        <end position="194"/>
    </location>
</feature>
<comment type="similarity">
    <text evidence="1 2">Belongs to the polypeptide deformylase family.</text>
</comment>
<dbReference type="PIRSF" id="PIRSF004749">
    <property type="entry name" value="Pep_def"/>
    <property type="match status" value="1"/>
</dbReference>
<dbReference type="PATRIC" id="fig|1125699.3.peg.248"/>
<dbReference type="Gene3D" id="3.90.45.10">
    <property type="entry name" value="Peptide deformylase"/>
    <property type="match status" value="1"/>
</dbReference>
<dbReference type="Pfam" id="PF01327">
    <property type="entry name" value="Pep_deformylase"/>
    <property type="match status" value="1"/>
</dbReference>
<dbReference type="GO" id="GO:0046872">
    <property type="term" value="F:metal ion binding"/>
    <property type="evidence" value="ECO:0007669"/>
    <property type="project" value="UniProtKB-KW"/>
</dbReference>
<dbReference type="PRINTS" id="PR01576">
    <property type="entry name" value="PDEFORMYLASE"/>
</dbReference>
<dbReference type="InterPro" id="IPR036821">
    <property type="entry name" value="Peptide_deformylase_sf"/>
</dbReference>
<dbReference type="PANTHER" id="PTHR10458:SF22">
    <property type="entry name" value="PEPTIDE DEFORMYLASE"/>
    <property type="match status" value="1"/>
</dbReference>
<evidence type="ECO:0000256" key="1">
    <source>
        <dbReference type="ARBA" id="ARBA00010759"/>
    </source>
</evidence>
<comment type="caution">
    <text evidence="4">The sequence shown here is derived from an EMBL/GenBank/DDBJ whole genome shotgun (WGS) entry which is preliminary data.</text>
</comment>
<accession>S3K5K3</accession>
<dbReference type="HAMAP" id="MF_00163">
    <property type="entry name" value="Pep_deformylase"/>
    <property type="match status" value="1"/>
</dbReference>
<feature type="binding site" evidence="2">
    <location>
        <position position="87"/>
    </location>
    <ligand>
        <name>Fe cation</name>
        <dbReference type="ChEBI" id="CHEBI:24875"/>
    </ligand>
</feature>
<keyword evidence="2" id="KW-0479">Metal-binding</keyword>
<protein>
    <recommendedName>
        <fullName evidence="2">Peptide deformylase</fullName>
        <shortName evidence="2">PDF</shortName>
        <ecNumber evidence="2">3.5.1.88</ecNumber>
    </recommendedName>
    <alternativeName>
        <fullName evidence="2">Polypeptide deformylase</fullName>
    </alternativeName>
</protein>
<keyword evidence="2" id="KW-0648">Protein biosynthesis</keyword>
<organism evidence="4 5">
    <name type="scientific">Treponema maltophilum ATCC 51939</name>
    <dbReference type="NCBI Taxonomy" id="1125699"/>
    <lineage>
        <taxon>Bacteria</taxon>
        <taxon>Pseudomonadati</taxon>
        <taxon>Spirochaetota</taxon>
        <taxon>Spirochaetia</taxon>
        <taxon>Spirochaetales</taxon>
        <taxon>Treponemataceae</taxon>
        <taxon>Treponema</taxon>
    </lineage>
</organism>
<comment type="cofactor">
    <cofactor evidence="2">
        <name>Fe(2+)</name>
        <dbReference type="ChEBI" id="CHEBI:29033"/>
    </cofactor>
    <text evidence="2">Binds 1 Fe(2+) ion.</text>
</comment>
<feature type="active site" evidence="2">
    <location>
        <position position="130"/>
    </location>
</feature>
<dbReference type="SUPFAM" id="SSF56420">
    <property type="entry name" value="Peptide deformylase"/>
    <property type="match status" value="1"/>
</dbReference>
<dbReference type="STRING" id="1125699.HMPREF9194_00246"/>
<dbReference type="EMBL" id="ATFF01000002">
    <property type="protein sequence ID" value="EPF32251.1"/>
    <property type="molecule type" value="Genomic_DNA"/>
</dbReference>
<keyword evidence="5" id="KW-1185">Reference proteome</keyword>
<dbReference type="HOGENOM" id="CLU_061901_2_0_12"/>
<dbReference type="NCBIfam" id="TIGR00079">
    <property type="entry name" value="pept_deformyl"/>
    <property type="match status" value="1"/>
</dbReference>
<dbReference type="InterPro" id="IPR023635">
    <property type="entry name" value="Peptide_deformylase"/>
</dbReference>
<dbReference type="CDD" id="cd00487">
    <property type="entry name" value="Pep_deformylase"/>
    <property type="match status" value="1"/>
</dbReference>
<dbReference type="PANTHER" id="PTHR10458">
    <property type="entry name" value="PEPTIDE DEFORMYLASE"/>
    <property type="match status" value="1"/>
</dbReference>
<dbReference type="EC" id="3.5.1.88" evidence="2"/>
<feature type="binding site" evidence="2">
    <location>
        <position position="129"/>
    </location>
    <ligand>
        <name>Fe cation</name>
        <dbReference type="ChEBI" id="CHEBI:24875"/>
    </ligand>
</feature>
<evidence type="ECO:0000256" key="2">
    <source>
        <dbReference type="HAMAP-Rule" id="MF_00163"/>
    </source>
</evidence>
<evidence type="ECO:0000256" key="3">
    <source>
        <dbReference type="SAM" id="MobiDB-lite"/>
    </source>
</evidence>
<feature type="compositionally biased region" description="Basic residues" evidence="3">
    <location>
        <begin position="176"/>
        <end position="185"/>
    </location>
</feature>
<name>S3K5K3_TREMA</name>
<dbReference type="AlphaFoldDB" id="S3K5K3"/>
<comment type="catalytic activity">
    <reaction evidence="2">
        <text>N-terminal N-formyl-L-methionyl-[peptide] + H2O = N-terminal L-methionyl-[peptide] + formate</text>
        <dbReference type="Rhea" id="RHEA:24420"/>
        <dbReference type="Rhea" id="RHEA-COMP:10639"/>
        <dbReference type="Rhea" id="RHEA-COMP:10640"/>
        <dbReference type="ChEBI" id="CHEBI:15377"/>
        <dbReference type="ChEBI" id="CHEBI:15740"/>
        <dbReference type="ChEBI" id="CHEBI:49298"/>
        <dbReference type="ChEBI" id="CHEBI:64731"/>
        <dbReference type="EC" id="3.5.1.88"/>
    </reaction>
</comment>
<dbReference type="RefSeq" id="WP_016524548.1">
    <property type="nucleotide sequence ID" value="NZ_KE332518.1"/>
</dbReference>
<dbReference type="Proteomes" id="UP000014541">
    <property type="component" value="Unassembled WGS sequence"/>
</dbReference>
<evidence type="ECO:0000313" key="5">
    <source>
        <dbReference type="Proteomes" id="UP000014541"/>
    </source>
</evidence>
<reference evidence="4 5" key="1">
    <citation type="submission" date="2013-04" db="EMBL/GenBank/DDBJ databases">
        <title>The Genome Sequence of Treponema maltophilum ATCC 51939.</title>
        <authorList>
            <consortium name="The Broad Institute Genomics Platform"/>
            <person name="Earl A."/>
            <person name="Ward D."/>
            <person name="Feldgarden M."/>
            <person name="Gevers D."/>
            <person name="Leonetti C."/>
            <person name="Blanton J.M."/>
            <person name="Dewhirst F.E."/>
            <person name="Izard J."/>
            <person name="Walker B."/>
            <person name="Young S."/>
            <person name="Zeng Q."/>
            <person name="Gargeya S."/>
            <person name="Fitzgerald M."/>
            <person name="Haas B."/>
            <person name="Abouelleil A."/>
            <person name="Allen A.W."/>
            <person name="Alvarado L."/>
            <person name="Arachchi H.M."/>
            <person name="Berlin A.M."/>
            <person name="Chapman S.B."/>
            <person name="Gainer-Dewar J."/>
            <person name="Goldberg J."/>
            <person name="Griggs A."/>
            <person name="Gujja S."/>
            <person name="Hansen M."/>
            <person name="Howarth C."/>
            <person name="Imamovic A."/>
            <person name="Ireland A."/>
            <person name="Larimer J."/>
            <person name="McCowan C."/>
            <person name="Murphy C."/>
            <person name="Pearson M."/>
            <person name="Poon T.W."/>
            <person name="Priest M."/>
            <person name="Roberts A."/>
            <person name="Saif S."/>
            <person name="Shea T."/>
            <person name="Sisk P."/>
            <person name="Sykes S."/>
            <person name="Wortman J."/>
            <person name="Nusbaum C."/>
            <person name="Birren B."/>
        </authorList>
    </citation>
    <scope>NUCLEOTIDE SEQUENCE [LARGE SCALE GENOMIC DNA]</scope>
    <source>
        <strain evidence="4 5">ATCC 51939</strain>
    </source>
</reference>
<proteinExistence type="inferred from homology"/>
<evidence type="ECO:0000313" key="4">
    <source>
        <dbReference type="EMBL" id="EPF32251.1"/>
    </source>
</evidence>
<dbReference type="NCBIfam" id="NF001159">
    <property type="entry name" value="PRK00150.1-3"/>
    <property type="match status" value="1"/>
</dbReference>
<gene>
    <name evidence="2" type="primary">def</name>
    <name evidence="4" type="ORF">HMPREF9194_00246</name>
</gene>
<feature type="compositionally biased region" description="Basic and acidic residues" evidence="3">
    <location>
        <begin position="158"/>
        <end position="173"/>
    </location>
</feature>
<dbReference type="eggNOG" id="COG0242">
    <property type="taxonomic scope" value="Bacteria"/>
</dbReference>